<dbReference type="Proteomes" id="UP000280708">
    <property type="component" value="Plasmid pF1"/>
</dbReference>
<name>A0A177JUE4_SPHYA</name>
<evidence type="ECO:0000313" key="6">
    <source>
        <dbReference type="Proteomes" id="UP000464086"/>
    </source>
</evidence>
<dbReference type="RefSeq" id="WP_063976431.1">
    <property type="nucleotide sequence ID" value="NZ_CP033227.1"/>
</dbReference>
<dbReference type="AlphaFoldDB" id="A0A177JUE4"/>
<geneLocation type="plasmid" evidence="5">
    <name>pf1</name>
</geneLocation>
<reference evidence="1 5" key="2">
    <citation type="submission" date="2018-10" db="EMBL/GenBank/DDBJ databases">
        <title>Characterization and genome analysis of a novel bacterium Sphingobium yanoikuyae SJTF8 capable of degrading PAHs.</title>
        <authorList>
            <person name="Yin C."/>
            <person name="Xiong W."/>
            <person name="Liang R."/>
        </authorList>
    </citation>
    <scope>NUCLEOTIDE SEQUENCE [LARGE SCALE GENOMIC DNA]</scope>
    <source>
        <strain evidence="1 5">SJTF8</strain>
        <plasmid evidence="5">pf1</plasmid>
        <plasmid evidence="1">pF1</plasmid>
    </source>
</reference>
<evidence type="ECO:0000313" key="2">
    <source>
        <dbReference type="EMBL" id="OAH44497.1"/>
    </source>
</evidence>
<evidence type="ECO:0000313" key="5">
    <source>
        <dbReference type="Proteomes" id="UP000280708"/>
    </source>
</evidence>
<geneLocation type="plasmid" evidence="1">
    <name>pF1</name>
</geneLocation>
<accession>A0A177JUE4</accession>
<dbReference type="OrthoDB" id="9953791at2"/>
<organism evidence="2 4">
    <name type="scientific">Sphingobium yanoikuyae</name>
    <name type="common">Sphingomonas yanoikuyae</name>
    <dbReference type="NCBI Taxonomy" id="13690"/>
    <lineage>
        <taxon>Bacteria</taxon>
        <taxon>Pseudomonadati</taxon>
        <taxon>Pseudomonadota</taxon>
        <taxon>Alphaproteobacteria</taxon>
        <taxon>Sphingomonadales</taxon>
        <taxon>Sphingomonadaceae</taxon>
        <taxon>Sphingobium</taxon>
    </lineage>
</organism>
<reference evidence="2 4" key="1">
    <citation type="submission" date="2016-02" db="EMBL/GenBank/DDBJ databases">
        <authorList>
            <person name="Wen L."/>
            <person name="He K."/>
            <person name="Yang H."/>
        </authorList>
    </citation>
    <scope>NUCLEOTIDE SEQUENCE [LARGE SCALE GENOMIC DNA]</scope>
    <source>
        <strain evidence="2 4">CD09_2</strain>
    </source>
</reference>
<protein>
    <submittedName>
        <fullName evidence="2">Uncharacterized protein</fullName>
    </submittedName>
</protein>
<proteinExistence type="predicted"/>
<dbReference type="Proteomes" id="UP000464086">
    <property type="component" value="Chromosome"/>
</dbReference>
<dbReference type="EMBL" id="LSTR01000029">
    <property type="protein sequence ID" value="OAH44497.1"/>
    <property type="molecule type" value="Genomic_DNA"/>
</dbReference>
<evidence type="ECO:0000313" key="1">
    <source>
        <dbReference type="EMBL" id="AYO75654.1"/>
    </source>
</evidence>
<dbReference type="Proteomes" id="UP000077262">
    <property type="component" value="Unassembled WGS sequence"/>
</dbReference>
<dbReference type="EMBL" id="CP047218">
    <property type="protein sequence ID" value="QHD69521.1"/>
    <property type="molecule type" value="Genomic_DNA"/>
</dbReference>
<evidence type="ECO:0000313" key="4">
    <source>
        <dbReference type="Proteomes" id="UP000077262"/>
    </source>
</evidence>
<dbReference type="EMBL" id="CP033227">
    <property type="protein sequence ID" value="AYO75654.1"/>
    <property type="molecule type" value="Genomic_DNA"/>
</dbReference>
<evidence type="ECO:0000313" key="3">
    <source>
        <dbReference type="EMBL" id="QHD69521.1"/>
    </source>
</evidence>
<keyword evidence="1" id="KW-0614">Plasmid</keyword>
<reference evidence="3 6" key="3">
    <citation type="submission" date="2019-12" db="EMBL/GenBank/DDBJ databases">
        <title>Functional and genomic insights into the Sphingobium yanoikuyae YC-JY1, a bacterium efficiently degrading bisphenol A.</title>
        <authorList>
            <person name="Jia Y."/>
            <person name="Li X."/>
            <person name="Wang J."/>
            <person name="Eltoukhy A."/>
            <person name="Lamraoui I."/>
            <person name="Yan Y."/>
        </authorList>
    </citation>
    <scope>NUCLEOTIDE SEQUENCE [LARGE SCALE GENOMIC DNA]</scope>
    <source>
        <strain evidence="3 6">YC-JY1</strain>
    </source>
</reference>
<gene>
    <name evidence="2" type="ORF">AX777_24535</name>
    <name evidence="1" type="ORF">EBF16_01280</name>
    <name evidence="3" type="ORF">GS397_22385</name>
</gene>
<sequence>MRSEAMRDHVSEIYEAHKMRPSDRLEVECAFFINWCIEIAIRNTETGLIDRWAARRAFNRHLDASLAPLVFPASGDLNIMKQAYRQRYREVLATVWNIHLSGGDGDRPQPPLTPKTARMFLRNSVQNLAQPRPAIVEPLHHLLRELFWRYASDVLSKASGV</sequence>